<feature type="domain" description="Band 7" evidence="9">
    <location>
        <begin position="13"/>
        <end position="94"/>
    </location>
</feature>
<dbReference type="GO" id="GO:0032933">
    <property type="term" value="P:SREBP signaling pathway"/>
    <property type="evidence" value="ECO:0007669"/>
    <property type="project" value="TreeGrafter"/>
</dbReference>
<evidence type="ECO:0000256" key="1">
    <source>
        <dbReference type="ARBA" id="ARBA00004648"/>
    </source>
</evidence>
<keyword evidence="8" id="KW-0325">Glycoprotein</keyword>
<organism evidence="10 11">
    <name type="scientific">Tagetes erecta</name>
    <name type="common">African marigold</name>
    <dbReference type="NCBI Taxonomy" id="13708"/>
    <lineage>
        <taxon>Eukaryota</taxon>
        <taxon>Viridiplantae</taxon>
        <taxon>Streptophyta</taxon>
        <taxon>Embryophyta</taxon>
        <taxon>Tracheophyta</taxon>
        <taxon>Spermatophyta</taxon>
        <taxon>Magnoliopsida</taxon>
        <taxon>eudicotyledons</taxon>
        <taxon>Gunneridae</taxon>
        <taxon>Pentapetalae</taxon>
        <taxon>asterids</taxon>
        <taxon>campanulids</taxon>
        <taxon>Asterales</taxon>
        <taxon>Asteraceae</taxon>
        <taxon>Asteroideae</taxon>
        <taxon>Heliantheae alliance</taxon>
        <taxon>Tageteae</taxon>
        <taxon>Tagetes</taxon>
    </lineage>
</organism>
<evidence type="ECO:0000256" key="7">
    <source>
        <dbReference type="ARBA" id="ARBA00023136"/>
    </source>
</evidence>
<evidence type="ECO:0000256" key="5">
    <source>
        <dbReference type="ARBA" id="ARBA00022968"/>
    </source>
</evidence>
<keyword evidence="7" id="KW-0472">Membrane</keyword>
<dbReference type="AlphaFoldDB" id="A0AAD8NPR7"/>
<keyword evidence="6" id="KW-1133">Transmembrane helix</keyword>
<comment type="similarity">
    <text evidence="2">Belongs to the band 7/mec-2 family.</text>
</comment>
<keyword evidence="4" id="KW-0256">Endoplasmic reticulum</keyword>
<dbReference type="GO" id="GO:0005789">
    <property type="term" value="C:endoplasmic reticulum membrane"/>
    <property type="evidence" value="ECO:0007669"/>
    <property type="project" value="UniProtKB-SubCell"/>
</dbReference>
<dbReference type="PANTHER" id="PTHR15351:SF3">
    <property type="entry name" value="ERLIN"/>
    <property type="match status" value="1"/>
</dbReference>
<dbReference type="GO" id="GO:0031625">
    <property type="term" value="F:ubiquitin protein ligase binding"/>
    <property type="evidence" value="ECO:0007669"/>
    <property type="project" value="InterPro"/>
</dbReference>
<evidence type="ECO:0000256" key="8">
    <source>
        <dbReference type="ARBA" id="ARBA00023180"/>
    </source>
</evidence>
<dbReference type="InterPro" id="IPR001107">
    <property type="entry name" value="Band_7"/>
</dbReference>
<protein>
    <recommendedName>
        <fullName evidence="9">Band 7 domain-containing protein</fullName>
    </recommendedName>
</protein>
<sequence>MVLNLTVSPYDNIRHEINKFCSVHFLHEFYTDMFNQIGQTMKEALQVECTRYAPAIDIININVSKPTIPKNFKPYYEHVKKERTKVCLLSERQRVDEIEAQIEAYIIKIETALKLAEENTLKMQEIFIESLGHF</sequence>
<dbReference type="Pfam" id="PF01145">
    <property type="entry name" value="Band_7"/>
    <property type="match status" value="1"/>
</dbReference>
<comment type="subcellular location">
    <subcellularLocation>
        <location evidence="1">Endoplasmic reticulum membrane</location>
        <topology evidence="1">Single-pass type II membrane protein</topology>
    </subcellularLocation>
</comment>
<keyword evidence="3" id="KW-0812">Transmembrane</keyword>
<reference evidence="10" key="1">
    <citation type="journal article" date="2023" name="bioRxiv">
        <title>Improved chromosome-level genome assembly for marigold (Tagetes erecta).</title>
        <authorList>
            <person name="Jiang F."/>
            <person name="Yuan L."/>
            <person name="Wang S."/>
            <person name="Wang H."/>
            <person name="Xu D."/>
            <person name="Wang A."/>
            <person name="Fan W."/>
        </authorList>
    </citation>
    <scope>NUCLEOTIDE SEQUENCE</scope>
    <source>
        <strain evidence="10">WSJ</strain>
        <tissue evidence="10">Leaf</tissue>
    </source>
</reference>
<name>A0AAD8NPR7_TARER</name>
<evidence type="ECO:0000256" key="2">
    <source>
        <dbReference type="ARBA" id="ARBA00008164"/>
    </source>
</evidence>
<proteinExistence type="inferred from homology"/>
<evidence type="ECO:0000256" key="4">
    <source>
        <dbReference type="ARBA" id="ARBA00022824"/>
    </source>
</evidence>
<evidence type="ECO:0000313" key="11">
    <source>
        <dbReference type="Proteomes" id="UP001229421"/>
    </source>
</evidence>
<comment type="caution">
    <text evidence="10">The sequence shown here is derived from an EMBL/GenBank/DDBJ whole genome shotgun (WGS) entry which is preliminary data.</text>
</comment>
<dbReference type="EMBL" id="JAUHHV010000008">
    <property type="protein sequence ID" value="KAK1416206.1"/>
    <property type="molecule type" value="Genomic_DNA"/>
</dbReference>
<keyword evidence="11" id="KW-1185">Reference proteome</keyword>
<dbReference type="InterPro" id="IPR033294">
    <property type="entry name" value="Erlin1/2"/>
</dbReference>
<accession>A0AAD8NPR7</accession>
<dbReference type="Proteomes" id="UP001229421">
    <property type="component" value="Unassembled WGS sequence"/>
</dbReference>
<dbReference type="PANTHER" id="PTHR15351">
    <property type="entry name" value="ERLIN (ER LIPID RAFT ASSOCIATED PROTEIN) HOMOLOG"/>
    <property type="match status" value="1"/>
</dbReference>
<evidence type="ECO:0000256" key="6">
    <source>
        <dbReference type="ARBA" id="ARBA00022989"/>
    </source>
</evidence>
<gene>
    <name evidence="10" type="ORF">QVD17_31995</name>
</gene>
<dbReference type="GO" id="GO:0015485">
    <property type="term" value="F:cholesterol binding"/>
    <property type="evidence" value="ECO:0007669"/>
    <property type="project" value="TreeGrafter"/>
</dbReference>
<evidence type="ECO:0000259" key="9">
    <source>
        <dbReference type="Pfam" id="PF01145"/>
    </source>
</evidence>
<evidence type="ECO:0000256" key="3">
    <source>
        <dbReference type="ARBA" id="ARBA00022692"/>
    </source>
</evidence>
<evidence type="ECO:0000313" key="10">
    <source>
        <dbReference type="EMBL" id="KAK1416206.1"/>
    </source>
</evidence>
<keyword evidence="5" id="KW-0735">Signal-anchor</keyword>